<sequence length="241" mass="26934">MDMGEQVGTTERLIDYVRRVSLREDEILRDLRAETARLPAGRHLQVMPEEGQLLGMLVGLVSARRVLEIGTFTGYSTLSMARALPPGGRVVTCDVSAKWPAIAEPFWRRAGVADRIEVRVGDAIETLAGLRTEQGGGRFDLVFIDADKVNYPWYYEEAMLLTRPDGLIVIDNTLFLGKVADPDSNDQDTLAIRKLNSMLRDDDRVELSLIVMADGITLARKKRWGPEREYPTAGQTATERD</sequence>
<protein>
    <submittedName>
        <fullName evidence="4">O-methyltransferase</fullName>
    </submittedName>
</protein>
<dbReference type="SUPFAM" id="SSF53335">
    <property type="entry name" value="S-adenosyl-L-methionine-dependent methyltransferases"/>
    <property type="match status" value="1"/>
</dbReference>
<dbReference type="InterPro" id="IPR029063">
    <property type="entry name" value="SAM-dependent_MTases_sf"/>
</dbReference>
<dbReference type="PANTHER" id="PTHR10509:SF14">
    <property type="entry name" value="CAFFEOYL-COA O-METHYLTRANSFERASE 3-RELATED"/>
    <property type="match status" value="1"/>
</dbReference>
<dbReference type="PANTHER" id="PTHR10509">
    <property type="entry name" value="O-METHYLTRANSFERASE-RELATED"/>
    <property type="match status" value="1"/>
</dbReference>
<name>A0A649UQ94_9PSEU</name>
<organism evidence="4">
    <name type="scientific">Amycolatopsis sp. CP2808</name>
    <dbReference type="NCBI Taxonomy" id="411144"/>
    <lineage>
        <taxon>Bacteria</taxon>
        <taxon>Bacillati</taxon>
        <taxon>Actinomycetota</taxon>
        <taxon>Actinomycetes</taxon>
        <taxon>Pseudonocardiales</taxon>
        <taxon>Pseudonocardiaceae</taxon>
        <taxon>Amycolatopsis</taxon>
    </lineage>
</organism>
<dbReference type="EMBL" id="MK934297">
    <property type="protein sequence ID" value="QGJ79658.1"/>
    <property type="molecule type" value="Genomic_DNA"/>
</dbReference>
<evidence type="ECO:0000256" key="3">
    <source>
        <dbReference type="ARBA" id="ARBA00022691"/>
    </source>
</evidence>
<keyword evidence="1 4" id="KW-0489">Methyltransferase</keyword>
<keyword evidence="2 4" id="KW-0808">Transferase</keyword>
<dbReference type="InterPro" id="IPR050362">
    <property type="entry name" value="Cation-dep_OMT"/>
</dbReference>
<dbReference type="Gene3D" id="3.40.50.150">
    <property type="entry name" value="Vaccinia Virus protein VP39"/>
    <property type="match status" value="1"/>
</dbReference>
<evidence type="ECO:0000256" key="1">
    <source>
        <dbReference type="ARBA" id="ARBA00022603"/>
    </source>
</evidence>
<dbReference type="AlphaFoldDB" id="A0A649UQ94"/>
<evidence type="ECO:0000313" key="4">
    <source>
        <dbReference type="EMBL" id="QGJ79658.1"/>
    </source>
</evidence>
<evidence type="ECO:0000256" key="2">
    <source>
        <dbReference type="ARBA" id="ARBA00022679"/>
    </source>
</evidence>
<dbReference type="Pfam" id="PF01596">
    <property type="entry name" value="Methyltransf_3"/>
    <property type="match status" value="1"/>
</dbReference>
<proteinExistence type="predicted"/>
<accession>A0A649UQ94</accession>
<dbReference type="CDD" id="cd02440">
    <property type="entry name" value="AdoMet_MTases"/>
    <property type="match status" value="1"/>
</dbReference>
<reference evidence="4" key="1">
    <citation type="submission" date="2019-05" db="EMBL/GenBank/DDBJ databases">
        <title>The biosynthetic gene clusters of the bacterial maytansinoids are dispersing through reshuffling.</title>
        <authorList>
            <person name="Li X."/>
            <person name="Wu X."/>
            <person name="Wang H."/>
            <person name="Lu C."/>
            <person name="Bai L."/>
            <person name="Shen Y."/>
        </authorList>
    </citation>
    <scope>NUCLEOTIDE SEQUENCE</scope>
    <source>
        <strain evidence="4">CP2808</strain>
    </source>
</reference>
<keyword evidence="3" id="KW-0949">S-adenosyl-L-methionine</keyword>
<dbReference type="PROSITE" id="PS51682">
    <property type="entry name" value="SAM_OMT_I"/>
    <property type="match status" value="1"/>
</dbReference>
<gene>
    <name evidence="4" type="primary">acm17</name>
</gene>
<dbReference type="GO" id="GO:0008757">
    <property type="term" value="F:S-adenosylmethionine-dependent methyltransferase activity"/>
    <property type="evidence" value="ECO:0007669"/>
    <property type="project" value="TreeGrafter"/>
</dbReference>
<dbReference type="GO" id="GO:0008171">
    <property type="term" value="F:O-methyltransferase activity"/>
    <property type="evidence" value="ECO:0007669"/>
    <property type="project" value="InterPro"/>
</dbReference>
<dbReference type="GO" id="GO:0032259">
    <property type="term" value="P:methylation"/>
    <property type="evidence" value="ECO:0007669"/>
    <property type="project" value="UniProtKB-KW"/>
</dbReference>
<dbReference type="InterPro" id="IPR002935">
    <property type="entry name" value="SAM_O-MeTrfase"/>
</dbReference>